<evidence type="ECO:0000313" key="2">
    <source>
        <dbReference type="Proteomes" id="UP000244450"/>
    </source>
</evidence>
<comment type="caution">
    <text evidence="1">The sequence shown here is derived from an EMBL/GenBank/DDBJ whole genome shotgun (WGS) entry which is preliminary data.</text>
</comment>
<organism evidence="1 2">
    <name type="scientific">Chitinophaga parva</name>
    <dbReference type="NCBI Taxonomy" id="2169414"/>
    <lineage>
        <taxon>Bacteria</taxon>
        <taxon>Pseudomonadati</taxon>
        <taxon>Bacteroidota</taxon>
        <taxon>Chitinophagia</taxon>
        <taxon>Chitinophagales</taxon>
        <taxon>Chitinophagaceae</taxon>
        <taxon>Chitinophaga</taxon>
    </lineage>
</organism>
<reference evidence="1 2" key="1">
    <citation type="submission" date="2018-04" db="EMBL/GenBank/DDBJ databases">
        <title>Chitinophaga fuyangensis sp. nov., isolated from soil in a chemical factory.</title>
        <authorList>
            <person name="Chen K."/>
        </authorList>
    </citation>
    <scope>NUCLEOTIDE SEQUENCE [LARGE SCALE GENOMIC DNA]</scope>
    <source>
        <strain evidence="1 2">LY-1</strain>
    </source>
</reference>
<sequence length="282" mass="31336">MCAKDFVNSVMIVSFVLFASYQRVSAQTSATTIGPITQLEVSTGQTTTLVFPAAIKSVDRGAGSVICKMVKGIENVLKVKAVDSIMKPTNLTVYTADGRIYPFAVRYDQTHPTSMIQFNGPGGLATSTLFAGVQHTDTELQDLADSLLTTVSTRHRPRAKANNGMHMAVTGAFLSKDMLFLQFKIANSSRVRYDIDFVRYYVRDKHEQKRTIHIEKEVTPLFVAYSQPQGIAQDHSLKMVVAFDKFTIADKKLFIAEVYELKGDRTLVCKIKGRQLLKVTPL</sequence>
<accession>A0A2T7BLN1</accession>
<dbReference type="NCBIfam" id="TIGR03780">
    <property type="entry name" value="Bac_Flav_CT_N"/>
    <property type="match status" value="1"/>
</dbReference>
<dbReference type="InterPro" id="IPR022298">
    <property type="entry name" value="Conjug_transposon_TraN"/>
</dbReference>
<evidence type="ECO:0000313" key="1">
    <source>
        <dbReference type="EMBL" id="PUZ28582.1"/>
    </source>
</evidence>
<dbReference type="EMBL" id="QCYK01000001">
    <property type="protein sequence ID" value="PUZ28582.1"/>
    <property type="molecule type" value="Genomic_DNA"/>
</dbReference>
<keyword evidence="2" id="KW-1185">Reference proteome</keyword>
<protein>
    <submittedName>
        <fullName evidence="1">Conjugative transposon protein TraN</fullName>
    </submittedName>
</protein>
<dbReference type="AlphaFoldDB" id="A0A2T7BLN1"/>
<dbReference type="Proteomes" id="UP000244450">
    <property type="component" value="Unassembled WGS sequence"/>
</dbReference>
<gene>
    <name evidence="1" type="primary">traN</name>
    <name evidence="1" type="ORF">DCC81_03620</name>
</gene>
<name>A0A2T7BLN1_9BACT</name>
<proteinExistence type="predicted"/>
<dbReference type="OrthoDB" id="1038500at2"/>
<dbReference type="Pfam" id="PF13595">
    <property type="entry name" value="DUF4138"/>
    <property type="match status" value="1"/>
</dbReference>
<dbReference type="RefSeq" id="WP_108685221.1">
    <property type="nucleotide sequence ID" value="NZ_QCYK01000001.1"/>
</dbReference>